<evidence type="ECO:0000256" key="1">
    <source>
        <dbReference type="ARBA" id="ARBA00012499"/>
    </source>
</evidence>
<dbReference type="InterPro" id="IPR002579">
    <property type="entry name" value="Met_Sox_Rdtase_MsrB_dom"/>
</dbReference>
<dbReference type="NCBIfam" id="TIGR00357">
    <property type="entry name" value="peptide-methionine (R)-S-oxide reductase MsrB"/>
    <property type="match status" value="1"/>
</dbReference>
<evidence type="ECO:0000256" key="3">
    <source>
        <dbReference type="ARBA" id="ARBA00048488"/>
    </source>
</evidence>
<dbReference type="GO" id="GO:0005737">
    <property type="term" value="C:cytoplasm"/>
    <property type="evidence" value="ECO:0007669"/>
    <property type="project" value="TreeGrafter"/>
</dbReference>
<evidence type="ECO:0000259" key="4">
    <source>
        <dbReference type="PROSITE" id="PS51790"/>
    </source>
</evidence>
<dbReference type="GO" id="GO:0006979">
    <property type="term" value="P:response to oxidative stress"/>
    <property type="evidence" value="ECO:0007669"/>
    <property type="project" value="InterPro"/>
</dbReference>
<organism evidence="5 6">
    <name type="scientific">Balnearium lithotrophicum</name>
    <dbReference type="NCBI Taxonomy" id="223788"/>
    <lineage>
        <taxon>Bacteria</taxon>
        <taxon>Pseudomonadati</taxon>
        <taxon>Aquificota</taxon>
        <taxon>Aquificia</taxon>
        <taxon>Desulfurobacteriales</taxon>
        <taxon>Desulfurobacteriaceae</taxon>
        <taxon>Balnearium</taxon>
    </lineage>
</organism>
<dbReference type="GO" id="GO:0030091">
    <property type="term" value="P:protein repair"/>
    <property type="evidence" value="ECO:0007669"/>
    <property type="project" value="InterPro"/>
</dbReference>
<dbReference type="InterPro" id="IPR011057">
    <property type="entry name" value="Mss4-like_sf"/>
</dbReference>
<accession>A0A521D0I5</accession>
<comment type="catalytic activity">
    <reaction evidence="3">
        <text>L-methionyl-[protein] + [thioredoxin]-disulfide + H2O = L-methionyl-(R)-S-oxide-[protein] + [thioredoxin]-dithiol</text>
        <dbReference type="Rhea" id="RHEA:24164"/>
        <dbReference type="Rhea" id="RHEA-COMP:10698"/>
        <dbReference type="Rhea" id="RHEA-COMP:10700"/>
        <dbReference type="Rhea" id="RHEA-COMP:12313"/>
        <dbReference type="Rhea" id="RHEA-COMP:12314"/>
        <dbReference type="ChEBI" id="CHEBI:15377"/>
        <dbReference type="ChEBI" id="CHEBI:16044"/>
        <dbReference type="ChEBI" id="CHEBI:29950"/>
        <dbReference type="ChEBI" id="CHEBI:45764"/>
        <dbReference type="ChEBI" id="CHEBI:50058"/>
        <dbReference type="EC" id="1.8.4.12"/>
    </reaction>
</comment>
<keyword evidence="6" id="KW-1185">Reference proteome</keyword>
<dbReference type="SUPFAM" id="SSF51316">
    <property type="entry name" value="Mss4-like"/>
    <property type="match status" value="1"/>
</dbReference>
<dbReference type="OrthoDB" id="4174719at2"/>
<protein>
    <recommendedName>
        <fullName evidence="1">peptide-methionine (R)-S-oxide reductase</fullName>
        <ecNumber evidence="1">1.8.4.12</ecNumber>
    </recommendedName>
</protein>
<evidence type="ECO:0000256" key="2">
    <source>
        <dbReference type="ARBA" id="ARBA00023002"/>
    </source>
</evidence>
<dbReference type="InterPro" id="IPR028427">
    <property type="entry name" value="Met_Sox_Rdtase_MsrB"/>
</dbReference>
<dbReference type="Proteomes" id="UP000317315">
    <property type="component" value="Unassembled WGS sequence"/>
</dbReference>
<dbReference type="RefSeq" id="WP_142935809.1">
    <property type="nucleotide sequence ID" value="NZ_FXTM01000016.1"/>
</dbReference>
<keyword evidence="2" id="KW-0560">Oxidoreductase</keyword>
<feature type="domain" description="MsrB" evidence="4">
    <location>
        <begin position="3"/>
        <end position="124"/>
    </location>
</feature>
<dbReference type="PROSITE" id="PS51790">
    <property type="entry name" value="MSRB"/>
    <property type="match status" value="1"/>
</dbReference>
<dbReference type="EMBL" id="FXTM01000016">
    <property type="protein sequence ID" value="SMO65184.1"/>
    <property type="molecule type" value="Genomic_DNA"/>
</dbReference>
<dbReference type="PANTHER" id="PTHR10173:SF52">
    <property type="entry name" value="METHIONINE-R-SULFOXIDE REDUCTASE B1"/>
    <property type="match status" value="1"/>
</dbReference>
<reference evidence="5 6" key="1">
    <citation type="submission" date="2017-05" db="EMBL/GenBank/DDBJ databases">
        <authorList>
            <person name="Varghese N."/>
            <person name="Submissions S."/>
        </authorList>
    </citation>
    <scope>NUCLEOTIDE SEQUENCE [LARGE SCALE GENOMIC DNA]</scope>
    <source>
        <strain evidence="5 6">DSM 16304</strain>
    </source>
</reference>
<dbReference type="PANTHER" id="PTHR10173">
    <property type="entry name" value="METHIONINE SULFOXIDE REDUCTASE"/>
    <property type="match status" value="1"/>
</dbReference>
<dbReference type="EC" id="1.8.4.12" evidence="1"/>
<dbReference type="Pfam" id="PF01641">
    <property type="entry name" value="SelR"/>
    <property type="match status" value="1"/>
</dbReference>
<gene>
    <name evidence="5" type="ORF">SAMN06269117_11641</name>
</gene>
<evidence type="ECO:0000313" key="6">
    <source>
        <dbReference type="Proteomes" id="UP000317315"/>
    </source>
</evidence>
<proteinExistence type="predicted"/>
<evidence type="ECO:0000313" key="5">
    <source>
        <dbReference type="EMBL" id="SMO65184.1"/>
    </source>
</evidence>
<name>A0A521D0I5_9BACT</name>
<dbReference type="AlphaFoldDB" id="A0A521D0I5"/>
<dbReference type="GO" id="GO:0033743">
    <property type="term" value="F:peptide-methionine (R)-S-oxide reductase activity"/>
    <property type="evidence" value="ECO:0007669"/>
    <property type="project" value="UniProtKB-EC"/>
</dbReference>
<sequence length="133" mass="15568">MRRRFDDSHLTDFERWVIFKKGTEPPFQNRYWNHFERGVYVCKLCRQPLFRSEDKFLSYSGWPSFDSSIPGSVKEIPEEFPDDRIEVVCSRCGAHLGHVFYGEGYTEKGVRYCINSASIDFVPEEEDGADRAP</sequence>
<dbReference type="Gene3D" id="2.170.150.20">
    <property type="entry name" value="Peptide methionine sulfoxide reductase"/>
    <property type="match status" value="1"/>
</dbReference>